<proteinExistence type="predicted"/>
<comment type="caution">
    <text evidence="1">The sequence shown here is derived from an EMBL/GenBank/DDBJ whole genome shotgun (WGS) entry which is preliminary data.</text>
</comment>
<gene>
    <name evidence="1" type="ORF">ABT56_14490</name>
</gene>
<dbReference type="EMBL" id="LDOT01000021">
    <property type="protein sequence ID" value="KLV04661.1"/>
    <property type="molecule type" value="Genomic_DNA"/>
</dbReference>
<dbReference type="STRING" id="1195763.ABT56_14490"/>
<keyword evidence="2" id="KW-1185">Reference proteome</keyword>
<sequence>MNEFQKTTIVTFDRTQESSIASALIRYQDLLRTRQAFIDTGCYMLQFNVAFMDISEGESRYLQITDSKYAELIVDALNHTPDGGFDISDVTSEARDLYISEAIFFAIALEYDGLKSVVRDTAQAMVDYSRFYNDTSAMWVDDMRVFGAEALYIMARLDPNDAVYLAQFFIPYWDDEHATGYELMFSSLVEEHGWSDAMMRAFVWCDSPEFRFAFYGMSFDRRESSYQPLGDFLQQNPERYPRFKALVAERFAAQPMLARYGEEDSLEDMQPVRFIYETLFAELCLCRYEPRHREGLLARTFIVDSLENEALDLERELRASIETPLVAYAGSVFQKNARHEAYEQRQAALYRHNGGINMINEFVASLPFGTEMSGYIYTGRASDVLEKLGGVNIWQQAKSHALTLNDVLDEACWNYGSNDCLRENLHEVLEHVGRSLLVDGEVQETELADGFVSQISVRAEGEEERREYYDQVMLRIVDMFYHLLGKQPLSDETCECLIGNDEYRAVISEEAFWERYAPDQGECDGPLNQRQQRQLAAVLGEFSDMDKKVDQRLLRQADKLSVERACYEVSRWDSAPDLGSCTLAAYLLHGDYVARVGDEQTMGLAAYISQDLFAKVCRLMLRQAEVADESDSQGLSGADVAAIEDYFTAQQTTLSQEEVLDLLNRHLHRDDVHCRTTLSFPAISEKQHCYRFFSYCANEFQRVVLCCYWLKQLSLPIATQAKRLWELLVAMAPVKVICQISQVYPHEGRGLKFANRLEEIEFYEMLNKYHGIAESYTLASELQQCRTLYSKERQYHALVELVDDLHSTSTSMFAQADKRRAQALIDGLDSIYECHKVNYHFHASLYNPDYVFELGDDFARAMQIFISLNANSWEEVLAQRWGKACLFKGFVEDLPKQYHLDINYHPEVDKLGRSRCDGYDWVPVTVMQRQGNRNVVIKTDRDLITTTEDIRLSGVLVLLDESIDHQEIIDAIGRLPTQPEREAQLHQAVFGYLSGEMSYDSVGPLFNTYLTDNLMAGLDNYGYNYSIGHFLWCIDEERRQRLLTLLGNHSYRGYKVIAEYATCGYMAELVRSGEWTLMDYLEANERDHRSAVSGWLVEKMLALPVERKFLVLWAIIHYRDSLGPFFVQLAANGELRECLSFLYPERREVLVDILAAQPNGKELLAIFDGESSRPVRDKLAVFLP</sequence>
<dbReference type="RefSeq" id="WP_047879596.1">
    <property type="nucleotide sequence ID" value="NZ_LDOT01000021.1"/>
</dbReference>
<accession>A0A0J1GYB7</accession>
<evidence type="ECO:0000313" key="1">
    <source>
        <dbReference type="EMBL" id="KLV04661.1"/>
    </source>
</evidence>
<reference evidence="1 2" key="1">
    <citation type="submission" date="2015-05" db="EMBL/GenBank/DDBJ databases">
        <title>Photobacterium galathea sp. nov.</title>
        <authorList>
            <person name="Machado H."/>
            <person name="Gram L."/>
        </authorList>
    </citation>
    <scope>NUCLEOTIDE SEQUENCE [LARGE SCALE GENOMIC DNA]</scope>
    <source>
        <strain evidence="1 2">CGMCC 1.12159</strain>
    </source>
</reference>
<protein>
    <submittedName>
        <fullName evidence="1">Uncharacterized protein</fullName>
    </submittedName>
</protein>
<dbReference type="AlphaFoldDB" id="A0A0J1GYB7"/>
<dbReference type="PATRIC" id="fig|1195763.3.peg.3074"/>
<dbReference type="Proteomes" id="UP000036097">
    <property type="component" value="Unassembled WGS sequence"/>
</dbReference>
<organism evidence="1 2">
    <name type="scientific">Photobacterium aquae</name>
    <dbReference type="NCBI Taxonomy" id="1195763"/>
    <lineage>
        <taxon>Bacteria</taxon>
        <taxon>Pseudomonadati</taxon>
        <taxon>Pseudomonadota</taxon>
        <taxon>Gammaproteobacteria</taxon>
        <taxon>Vibrionales</taxon>
        <taxon>Vibrionaceae</taxon>
        <taxon>Photobacterium</taxon>
    </lineage>
</organism>
<evidence type="ECO:0000313" key="2">
    <source>
        <dbReference type="Proteomes" id="UP000036097"/>
    </source>
</evidence>
<dbReference type="OrthoDB" id="5826322at2"/>
<name>A0A0J1GYB7_9GAMM</name>